<comment type="pathway">
    <text evidence="3">Protein modification; protein glycosylation.</text>
</comment>
<dbReference type="InterPro" id="IPR043189">
    <property type="entry name" value="B4GAT1"/>
</dbReference>
<evidence type="ECO:0000256" key="21">
    <source>
        <dbReference type="SAM" id="Phobius"/>
    </source>
</evidence>
<comment type="cofactor">
    <cofactor evidence="1">
        <name>Mn(2+)</name>
        <dbReference type="ChEBI" id="CHEBI:29035"/>
    </cofactor>
</comment>
<evidence type="ECO:0000256" key="4">
    <source>
        <dbReference type="ARBA" id="ARBA00008539"/>
    </source>
</evidence>
<dbReference type="GO" id="GO:0015020">
    <property type="term" value="F:glucuronosyltransferase activity"/>
    <property type="evidence" value="ECO:0007669"/>
    <property type="project" value="InterPro"/>
</dbReference>
<sequence>MIQGRCRLWNLTLCALAFLFIYNLILTMKLVYSPECHKHQTPVVKPVKPARQKCEPIGTNQNTRTFNLDLTLGRWDNAQRYKLFDNILVGDRFAPLNDLYKTCLATQSSLDKLPSLAEVASHWSGPISLALFAASGPELDALLSYVAYLRKCDQGIRDRVSFHLGMARERLPRTFDLDEDKLEEMDCRKPLEVLRNLYEASTMTASRWRTKLAYPQNHLRNLARKNCQSKHVFLTDVDIVPSRGAAEGLDVFLEQAKCPGDGKCAYVVPTYEIDERVRFPRNKSELVRLAEKGLARPFHHKVFIYNQYATNFTRWQAHSNDGPNIHISHPVTNFEFLYEPFYIAPDTVPPHDERFVGYGYTRNSQVYEMFVAGYEFLVLSPIFTCHWGLQVKRSRPPWREHQNNLNRKQFDAFKREIFAKYNKDPLNMMANHKT</sequence>
<gene>
    <name evidence="22" type="ORF">PHAECO_LOCUS5244</name>
</gene>
<keyword evidence="23" id="KW-1185">Reference proteome</keyword>
<dbReference type="PANTHER" id="PTHR46420:SF1">
    <property type="entry name" value="BETA-1,4-GLUCURONYLTRANSFERASE 1"/>
    <property type="match status" value="1"/>
</dbReference>
<evidence type="ECO:0000256" key="19">
    <source>
        <dbReference type="ARBA" id="ARBA00033291"/>
    </source>
</evidence>
<evidence type="ECO:0000256" key="1">
    <source>
        <dbReference type="ARBA" id="ARBA00001936"/>
    </source>
</evidence>
<dbReference type="Pfam" id="PF13896">
    <property type="entry name" value="Glyco_transf_49"/>
    <property type="match status" value="1"/>
</dbReference>
<dbReference type="Proteomes" id="UP001153737">
    <property type="component" value="Chromosome 16"/>
</dbReference>
<evidence type="ECO:0000256" key="13">
    <source>
        <dbReference type="ARBA" id="ARBA00023136"/>
    </source>
</evidence>
<evidence type="ECO:0000256" key="3">
    <source>
        <dbReference type="ARBA" id="ARBA00004922"/>
    </source>
</evidence>
<feature type="transmembrane region" description="Helical" evidence="21">
    <location>
        <begin position="12"/>
        <end position="32"/>
    </location>
</feature>
<evidence type="ECO:0000256" key="18">
    <source>
        <dbReference type="ARBA" id="ARBA00032181"/>
    </source>
</evidence>
<evidence type="ECO:0000256" key="2">
    <source>
        <dbReference type="ARBA" id="ARBA00004323"/>
    </source>
</evidence>
<name>A0A9P0GPH5_PHACE</name>
<dbReference type="GO" id="GO:0035269">
    <property type="term" value="P:protein O-linked glycosylation via mannose"/>
    <property type="evidence" value="ECO:0007669"/>
    <property type="project" value="TreeGrafter"/>
</dbReference>
<reference evidence="22" key="1">
    <citation type="submission" date="2022-01" db="EMBL/GenBank/DDBJ databases">
        <authorList>
            <person name="King R."/>
        </authorList>
    </citation>
    <scope>NUCLEOTIDE SEQUENCE</scope>
</reference>
<evidence type="ECO:0000256" key="6">
    <source>
        <dbReference type="ARBA" id="ARBA00022676"/>
    </source>
</evidence>
<proteinExistence type="inferred from homology"/>
<keyword evidence="8 21" id="KW-0812">Transmembrane</keyword>
<keyword evidence="13 21" id="KW-0472">Membrane</keyword>
<evidence type="ECO:0000256" key="16">
    <source>
        <dbReference type="ARBA" id="ARBA00030723"/>
    </source>
</evidence>
<evidence type="ECO:0000256" key="12">
    <source>
        <dbReference type="ARBA" id="ARBA00023034"/>
    </source>
</evidence>
<evidence type="ECO:0000313" key="23">
    <source>
        <dbReference type="Proteomes" id="UP001153737"/>
    </source>
</evidence>
<keyword evidence="14" id="KW-0325">Glycoprotein</keyword>
<evidence type="ECO:0000256" key="7">
    <source>
        <dbReference type="ARBA" id="ARBA00022679"/>
    </source>
</evidence>
<evidence type="ECO:0000256" key="10">
    <source>
        <dbReference type="ARBA" id="ARBA00022968"/>
    </source>
</evidence>
<comment type="similarity">
    <text evidence="4">Belongs to the glycosyltransferase 49 family.</text>
</comment>
<evidence type="ECO:0000313" key="22">
    <source>
        <dbReference type="EMBL" id="CAH1154748.1"/>
    </source>
</evidence>
<evidence type="ECO:0000256" key="11">
    <source>
        <dbReference type="ARBA" id="ARBA00022989"/>
    </source>
</evidence>
<keyword evidence="9" id="KW-0479">Metal-binding</keyword>
<evidence type="ECO:0000256" key="15">
    <source>
        <dbReference type="ARBA" id="ARBA00023211"/>
    </source>
</evidence>
<keyword evidence="11 21" id="KW-1133">Transmembrane helix</keyword>
<organism evidence="22 23">
    <name type="scientific">Phaedon cochleariae</name>
    <name type="common">Mustard beetle</name>
    <dbReference type="NCBI Taxonomy" id="80249"/>
    <lineage>
        <taxon>Eukaryota</taxon>
        <taxon>Metazoa</taxon>
        <taxon>Ecdysozoa</taxon>
        <taxon>Arthropoda</taxon>
        <taxon>Hexapoda</taxon>
        <taxon>Insecta</taxon>
        <taxon>Pterygota</taxon>
        <taxon>Neoptera</taxon>
        <taxon>Endopterygota</taxon>
        <taxon>Coleoptera</taxon>
        <taxon>Polyphaga</taxon>
        <taxon>Cucujiformia</taxon>
        <taxon>Chrysomeloidea</taxon>
        <taxon>Chrysomelidae</taxon>
        <taxon>Chrysomelinae</taxon>
        <taxon>Chrysomelini</taxon>
        <taxon>Phaedon</taxon>
    </lineage>
</organism>
<comment type="subcellular location">
    <subcellularLocation>
        <location evidence="2">Golgi apparatus membrane</location>
        <topology evidence="2">Single-pass type II membrane protein</topology>
    </subcellularLocation>
</comment>
<keyword evidence="7" id="KW-0808">Transferase</keyword>
<dbReference type="OrthoDB" id="6479716at2759"/>
<comment type="catalytic activity">
    <reaction evidence="20">
        <text>3-O-[beta-D-Xyl-(1-&gt;4)-Rib-ol-P-Rib-ol-P-3-beta-D-GalNAc-(1-&gt;3)-beta-D-GlcNAc-(1-&gt;4)-(O-6-P-alpha-D-Man)]-Thr-[protein] + UDP-alpha-D-glucuronate = 3-O-[beta-D-GlcA-(1-&gt;3)-beta-D-Xyl-(1-&gt;4)-Rib-ol-P-Rib-ol-P-3-beta-D-GalNAc-(1-&gt;3)-beta-D-GlcNAc-(1-&gt;4)-(O-6-P-alpha-D-Man)]-Thr-[protein] + UDP + H(+)</text>
        <dbReference type="Rhea" id="RHEA:46860"/>
        <dbReference type="Rhea" id="RHEA-COMP:15023"/>
        <dbReference type="Rhea" id="RHEA-COMP:17482"/>
        <dbReference type="ChEBI" id="CHEBI:15378"/>
        <dbReference type="ChEBI" id="CHEBI:58052"/>
        <dbReference type="ChEBI" id="CHEBI:58223"/>
        <dbReference type="ChEBI" id="CHEBI:142405"/>
        <dbReference type="ChEBI" id="CHEBI:177336"/>
    </reaction>
</comment>
<keyword evidence="12" id="KW-0333">Golgi apparatus</keyword>
<evidence type="ECO:0000256" key="5">
    <source>
        <dbReference type="ARBA" id="ARBA00017962"/>
    </source>
</evidence>
<keyword evidence="6" id="KW-0328">Glycosyltransferase</keyword>
<dbReference type="GO" id="GO:0046872">
    <property type="term" value="F:metal ion binding"/>
    <property type="evidence" value="ECO:0007669"/>
    <property type="project" value="UniProtKB-KW"/>
</dbReference>
<reference evidence="22" key="2">
    <citation type="submission" date="2022-10" db="EMBL/GenBank/DDBJ databases">
        <authorList>
            <consortium name="ENA_rothamsted_submissions"/>
            <consortium name="culmorum"/>
            <person name="King R."/>
        </authorList>
    </citation>
    <scope>NUCLEOTIDE SEQUENCE</scope>
</reference>
<keyword evidence="10" id="KW-0735">Signal-anchor</keyword>
<evidence type="ECO:0000256" key="20">
    <source>
        <dbReference type="ARBA" id="ARBA00047852"/>
    </source>
</evidence>
<evidence type="ECO:0000256" key="9">
    <source>
        <dbReference type="ARBA" id="ARBA00022723"/>
    </source>
</evidence>
<protein>
    <recommendedName>
        <fullName evidence="5">Beta-1,4-glucuronyltransferase 1</fullName>
    </recommendedName>
    <alternativeName>
        <fullName evidence="16">I-beta-1,3-N-acetylglucosaminyltransferase</fullName>
    </alternativeName>
    <alternativeName>
        <fullName evidence="19">N-acetyllactosaminide beta-1,3-N-acetylglucosaminyltransferase</fullName>
    </alternativeName>
    <alternativeName>
        <fullName evidence="17">Poly-N-acetyllactosamine extension enzyme</fullName>
    </alternativeName>
    <alternativeName>
        <fullName evidence="18">UDP-GlcNAc:betaGal beta-1,3-N-acetylglucosaminyltransferase 1</fullName>
    </alternativeName>
</protein>
<dbReference type="AlphaFoldDB" id="A0A9P0GPH5"/>
<dbReference type="PANTHER" id="PTHR46420">
    <property type="entry name" value="BETA-1,4-GLUCURONYLTRANSFERASE 1"/>
    <property type="match status" value="1"/>
</dbReference>
<dbReference type="GO" id="GO:0000139">
    <property type="term" value="C:Golgi membrane"/>
    <property type="evidence" value="ECO:0007669"/>
    <property type="project" value="UniProtKB-SubCell"/>
</dbReference>
<accession>A0A9P0GPH5</accession>
<evidence type="ECO:0000256" key="14">
    <source>
        <dbReference type="ARBA" id="ARBA00023180"/>
    </source>
</evidence>
<evidence type="ECO:0000256" key="17">
    <source>
        <dbReference type="ARBA" id="ARBA00032175"/>
    </source>
</evidence>
<dbReference type="EMBL" id="OU896722">
    <property type="protein sequence ID" value="CAH1154748.1"/>
    <property type="molecule type" value="Genomic_DNA"/>
</dbReference>
<keyword evidence="15" id="KW-0464">Manganese</keyword>
<evidence type="ECO:0000256" key="8">
    <source>
        <dbReference type="ARBA" id="ARBA00022692"/>
    </source>
</evidence>